<dbReference type="GO" id="GO:0003755">
    <property type="term" value="F:peptidyl-prolyl cis-trans isomerase activity"/>
    <property type="evidence" value="ECO:0007669"/>
    <property type="project" value="UniProtKB-KW"/>
</dbReference>
<feature type="compositionally biased region" description="Basic and acidic residues" evidence="5">
    <location>
        <begin position="207"/>
        <end position="225"/>
    </location>
</feature>
<dbReference type="EC" id="5.2.1.8" evidence="2"/>
<name>A0A835JV51_9ROSI</name>
<dbReference type="AlphaFoldDB" id="A0A835JV51"/>
<feature type="compositionally biased region" description="Polar residues" evidence="5">
    <location>
        <begin position="517"/>
        <end position="526"/>
    </location>
</feature>
<evidence type="ECO:0000256" key="4">
    <source>
        <dbReference type="ARBA" id="ARBA00023235"/>
    </source>
</evidence>
<evidence type="ECO:0000313" key="8">
    <source>
        <dbReference type="Proteomes" id="UP000657918"/>
    </source>
</evidence>
<sequence>MAFWGVEVRPGKPFNHAPNNGRRLHISQATLGTGSSLKNSVVQCNVGNSSPVFLCSLFPEKTEISQLHLEFEETVEVVFSVIGPRSVHLTGYYLGGRCGQHFHPDDETESYGEDIADTETERSANGSDEDEYEDSFINDDEDPEFMSPSTIYSSEEIFDKKKRKNGKGSHKRLRKKFQVIESDDEDKMPISFLHEKESAVKSMGSEATKKCEKEKGETSEKKVKDNGNWVSVSKGNAGAVLGVSKREIDDHHSFLPSSDMGSQNDAKSKKRGKHYKEQVPLEDDFFFCRALGQQKSIQSEVEADKLDLDFVTKEDQKTTNDKNVEKLKRKIKKYAKEKESPDGDNQLSYEHKAQPDEAEAENTLQDMLVTDKENQKERNDEVKNTLQDMLVTGEGNQKDTNDEEDKVQDEAKAGNTGQDMLLVKKENLKQTDDEAVLPWNSNLPPTQLDPKSVTKPKKKRKRANKKVLDAIKEHEGKEDGFNTDSHDHELSMQDKHENGAKPERKRKRKERADKKITQTYGDSHNNAIKEEEGKQDEDKSTSLDPVVSVQEEQNQKQQSFV</sequence>
<feature type="compositionally biased region" description="Polar residues" evidence="5">
    <location>
        <begin position="255"/>
        <end position="265"/>
    </location>
</feature>
<dbReference type="PANTHER" id="PTHR43811">
    <property type="entry name" value="FKBP-TYPE PEPTIDYL-PROLYL CIS-TRANS ISOMERASE FKPA"/>
    <property type="match status" value="1"/>
</dbReference>
<evidence type="ECO:0000256" key="5">
    <source>
        <dbReference type="SAM" id="MobiDB-lite"/>
    </source>
</evidence>
<feature type="region of interest" description="Disordered" evidence="5">
    <location>
        <begin position="118"/>
        <end position="145"/>
    </location>
</feature>
<evidence type="ECO:0000259" key="6">
    <source>
        <dbReference type="Pfam" id="PF17800"/>
    </source>
</evidence>
<feature type="compositionally biased region" description="Polar residues" evidence="5">
    <location>
        <begin position="550"/>
        <end position="561"/>
    </location>
</feature>
<comment type="catalytic activity">
    <reaction evidence="1">
        <text>[protein]-peptidylproline (omega=180) = [protein]-peptidylproline (omega=0)</text>
        <dbReference type="Rhea" id="RHEA:16237"/>
        <dbReference type="Rhea" id="RHEA-COMP:10747"/>
        <dbReference type="Rhea" id="RHEA-COMP:10748"/>
        <dbReference type="ChEBI" id="CHEBI:83833"/>
        <dbReference type="ChEBI" id="CHEBI:83834"/>
        <dbReference type="EC" id="5.2.1.8"/>
    </reaction>
</comment>
<evidence type="ECO:0000256" key="2">
    <source>
        <dbReference type="ARBA" id="ARBA00013194"/>
    </source>
</evidence>
<dbReference type="Gene3D" id="2.60.120.340">
    <property type="entry name" value="Nucleoplasmin core domain"/>
    <property type="match status" value="1"/>
</dbReference>
<reference evidence="7 8" key="1">
    <citation type="submission" date="2020-10" db="EMBL/GenBank/DDBJ databases">
        <title>Plant Genome Project.</title>
        <authorList>
            <person name="Zhang R.-G."/>
        </authorList>
    </citation>
    <scope>NUCLEOTIDE SEQUENCE [LARGE SCALE GENOMIC DNA]</scope>
    <source>
        <strain evidence="7">FAFU-HL-1</strain>
        <tissue evidence="7">Leaf</tissue>
    </source>
</reference>
<keyword evidence="8" id="KW-1185">Reference proteome</keyword>
<dbReference type="EMBL" id="JADGMS010000007">
    <property type="protein sequence ID" value="KAF9678107.1"/>
    <property type="molecule type" value="Genomic_DNA"/>
</dbReference>
<keyword evidence="4" id="KW-0413">Isomerase</keyword>
<feature type="compositionally biased region" description="Basic and acidic residues" evidence="5">
    <location>
        <begin position="369"/>
        <end position="383"/>
    </location>
</feature>
<feature type="domain" description="Nucleoplasmin-like" evidence="6">
    <location>
        <begin position="3"/>
        <end position="93"/>
    </location>
</feature>
<dbReference type="Pfam" id="PF17800">
    <property type="entry name" value="NPL"/>
    <property type="match status" value="1"/>
</dbReference>
<feature type="region of interest" description="Disordered" evidence="5">
    <location>
        <begin position="333"/>
        <end position="561"/>
    </location>
</feature>
<feature type="compositionally biased region" description="Basic and acidic residues" evidence="5">
    <location>
        <begin position="527"/>
        <end position="541"/>
    </location>
</feature>
<evidence type="ECO:0000313" key="7">
    <source>
        <dbReference type="EMBL" id="KAF9678107.1"/>
    </source>
</evidence>
<organism evidence="7 8">
    <name type="scientific">Salix dunnii</name>
    <dbReference type="NCBI Taxonomy" id="1413687"/>
    <lineage>
        <taxon>Eukaryota</taxon>
        <taxon>Viridiplantae</taxon>
        <taxon>Streptophyta</taxon>
        <taxon>Embryophyta</taxon>
        <taxon>Tracheophyta</taxon>
        <taxon>Spermatophyta</taxon>
        <taxon>Magnoliopsida</taxon>
        <taxon>eudicotyledons</taxon>
        <taxon>Gunneridae</taxon>
        <taxon>Pentapetalae</taxon>
        <taxon>rosids</taxon>
        <taxon>fabids</taxon>
        <taxon>Malpighiales</taxon>
        <taxon>Salicaceae</taxon>
        <taxon>Saliceae</taxon>
        <taxon>Salix</taxon>
    </lineage>
</organism>
<feature type="compositionally biased region" description="Basic and acidic residues" evidence="5">
    <location>
        <begin position="466"/>
        <end position="502"/>
    </location>
</feature>
<accession>A0A835JV51</accession>
<keyword evidence="3" id="KW-0697">Rotamase</keyword>
<comment type="caution">
    <text evidence="7">The sequence shown here is derived from an EMBL/GenBank/DDBJ whole genome shotgun (WGS) entry which is preliminary data.</text>
</comment>
<proteinExistence type="predicted"/>
<protein>
    <recommendedName>
        <fullName evidence="2">peptidylprolyl isomerase</fullName>
        <ecNumber evidence="2">5.2.1.8</ecNumber>
    </recommendedName>
</protein>
<dbReference type="Proteomes" id="UP000657918">
    <property type="component" value="Unassembled WGS sequence"/>
</dbReference>
<dbReference type="PANTHER" id="PTHR43811:SF48">
    <property type="entry name" value="PEPTIDYL-PROLYL CIS-TRANS ISOMERASE FKBP43"/>
    <property type="match status" value="1"/>
</dbReference>
<evidence type="ECO:0000256" key="3">
    <source>
        <dbReference type="ARBA" id="ARBA00023110"/>
    </source>
</evidence>
<feature type="region of interest" description="Disordered" evidence="5">
    <location>
        <begin position="197"/>
        <end position="230"/>
    </location>
</feature>
<evidence type="ECO:0000256" key="1">
    <source>
        <dbReference type="ARBA" id="ARBA00000971"/>
    </source>
</evidence>
<feature type="compositionally biased region" description="Basic residues" evidence="5">
    <location>
        <begin position="454"/>
        <end position="465"/>
    </location>
</feature>
<gene>
    <name evidence="7" type="ORF">SADUNF_Sadunf07G0000600</name>
</gene>
<feature type="compositionally biased region" description="Basic and acidic residues" evidence="5">
    <location>
        <begin position="422"/>
        <end position="432"/>
    </location>
</feature>
<dbReference type="InterPro" id="IPR041232">
    <property type="entry name" value="NPL"/>
</dbReference>
<feature type="compositionally biased region" description="Acidic residues" evidence="5">
    <location>
        <begin position="127"/>
        <end position="144"/>
    </location>
</feature>
<dbReference type="OrthoDB" id="1902587at2759"/>
<feature type="region of interest" description="Disordered" evidence="5">
    <location>
        <begin position="250"/>
        <end position="275"/>
    </location>
</feature>